<accession>A0A1S1QRU0</accession>
<name>A0A1S1QRU0_9ACTN</name>
<dbReference type="Proteomes" id="UP000179627">
    <property type="component" value="Unassembled WGS sequence"/>
</dbReference>
<sequence>MAVVGITGHRVLSPTITEYTTAETLRLLRRHPSGDLVGVSCLAEGTDSTFADLILTIGGSLVAVVPARNYRDFLPAEHRPEYDRLRGAAIRVRTLELAEVDLEALMAASRAMVDESDELIAVWDGRPARDYAGTGDVVAYARSRNKPVHVVWPQGAVRD</sequence>
<comment type="caution">
    <text evidence="1">The sequence shown here is derived from an EMBL/GenBank/DDBJ whole genome shotgun (WGS) entry which is preliminary data.</text>
</comment>
<dbReference type="AlphaFoldDB" id="A0A1S1QRU0"/>
<keyword evidence="2" id="KW-1185">Reference proteome</keyword>
<evidence type="ECO:0000313" key="2">
    <source>
        <dbReference type="Proteomes" id="UP000179627"/>
    </source>
</evidence>
<gene>
    <name evidence="1" type="ORF">CC117_17970</name>
</gene>
<dbReference type="SUPFAM" id="SSF102405">
    <property type="entry name" value="MCP/YpsA-like"/>
    <property type="match status" value="1"/>
</dbReference>
<evidence type="ECO:0000313" key="1">
    <source>
        <dbReference type="EMBL" id="OHV36286.1"/>
    </source>
</evidence>
<reference evidence="2" key="1">
    <citation type="submission" date="2016-07" db="EMBL/GenBank/DDBJ databases">
        <title>Sequence Frankia sp. strain CcI1.17.</title>
        <authorList>
            <person name="Ghodhbane-Gtari F."/>
            <person name="Swanson E."/>
            <person name="Gueddou A."/>
            <person name="Morris K."/>
            <person name="Hezbri K."/>
            <person name="Ktari A."/>
            <person name="Nouioui I."/>
            <person name="Abebe-Akele F."/>
            <person name="Simpson S."/>
            <person name="Thomas K."/>
            <person name="Gtari M."/>
            <person name="Tisa L.S."/>
            <person name="Hurst S."/>
        </authorList>
    </citation>
    <scope>NUCLEOTIDE SEQUENCE [LARGE SCALE GENOMIC DNA]</scope>
    <source>
        <strain evidence="2">Cc1.17</strain>
    </source>
</reference>
<protein>
    <submittedName>
        <fullName evidence="1">Uncharacterized protein</fullName>
    </submittedName>
</protein>
<dbReference type="Gene3D" id="3.40.50.450">
    <property type="match status" value="1"/>
</dbReference>
<proteinExistence type="predicted"/>
<dbReference type="RefSeq" id="WP_071084912.1">
    <property type="nucleotide sequence ID" value="NZ_MBLM01000117.1"/>
</dbReference>
<dbReference type="EMBL" id="MBLM01000117">
    <property type="protein sequence ID" value="OHV36286.1"/>
    <property type="molecule type" value="Genomic_DNA"/>
</dbReference>
<dbReference type="OrthoDB" id="3231229at2"/>
<organism evidence="1 2">
    <name type="scientific">Parafrankia colletiae</name>
    <dbReference type="NCBI Taxonomy" id="573497"/>
    <lineage>
        <taxon>Bacteria</taxon>
        <taxon>Bacillati</taxon>
        <taxon>Actinomycetota</taxon>
        <taxon>Actinomycetes</taxon>
        <taxon>Frankiales</taxon>
        <taxon>Frankiaceae</taxon>
        <taxon>Parafrankia</taxon>
    </lineage>
</organism>